<evidence type="ECO:0000256" key="12">
    <source>
        <dbReference type="PIRSR" id="PIRSR600823-2"/>
    </source>
</evidence>
<evidence type="ECO:0000256" key="10">
    <source>
        <dbReference type="ARBA" id="ARBA00023002"/>
    </source>
</evidence>
<feature type="chain" id="PRO_5035744963" description="peroxidase" evidence="16">
    <location>
        <begin position="17"/>
        <end position="605"/>
    </location>
</feature>
<dbReference type="PROSITE" id="PS50873">
    <property type="entry name" value="PEROXIDASE_4"/>
    <property type="match status" value="1"/>
</dbReference>
<dbReference type="Gene3D" id="1.10.420.10">
    <property type="entry name" value="Peroxidase, domain 2"/>
    <property type="match status" value="1"/>
</dbReference>
<dbReference type="GO" id="GO:0020037">
    <property type="term" value="F:heme binding"/>
    <property type="evidence" value="ECO:0007669"/>
    <property type="project" value="InterPro"/>
</dbReference>
<dbReference type="InterPro" id="IPR000823">
    <property type="entry name" value="Peroxidase_pln"/>
</dbReference>
<evidence type="ECO:0000256" key="4">
    <source>
        <dbReference type="ARBA" id="ARBA00012313"/>
    </source>
</evidence>
<feature type="binding site" evidence="13">
    <location>
        <position position="182"/>
    </location>
    <ligand>
        <name>Ca(2+)</name>
        <dbReference type="ChEBI" id="CHEBI:29108"/>
        <label>1</label>
    </ligand>
</feature>
<sequence length="605" mass="65281">MRFLVGFTVLLTSVIALLIYGATSPANLTGDDFKFPAPSIIRVFFNGASSPANLTDRTYSLHYDYYCESCPSVTAPSIIRVFFTLTGDDFNFPAPSIIRVFFNGASSPANLTGDDFKFPAPSTIRVFFNGASSPANLTDRAFSLHYDYYRDSCPSVTAPSIIRVLFSDCFIEGFADETLSTENNASPNLSLKGFDVIDAIKSEREYVSPGGLSCAELPVFLELPLFPAREAALVAGTRVYRLVTVRKFSAVAFKLPAPQATLSLLLASAASRVFSERETVILSGAHSLGIKHCTFFENSLYNFSGTGKPDTELADACLGVVSCSSLVLGAREAGLLGFADETLATESKSSPNLSLKGFDVIDAIKSEREYVSPGGLYCAEPPVFFEPPVFRKFPRFPAREAALVADPRAYPLVTVRKNMLIVSAVLAASVWAVLAASGMLGVGYVWIKFQRWLSSYRRDMNAFSKHLDEKINEAALKLDEIGRDAEQTRNVVADINSQIRDLREEMRAGFAQVADRGDQQLILDILSHISSQIGVDVQHLAGGGGDVQPVAHGGGDVQPVAHGGGDVQPVAHGGGDVQPVAHGGRILTITQGIRSVLPRIFGRQH</sequence>
<dbReference type="AlphaFoldDB" id="A0A8S2A295"/>
<dbReference type="EMBL" id="LR999453">
    <property type="protein sequence ID" value="CAE5975941.1"/>
    <property type="molecule type" value="Genomic_DNA"/>
</dbReference>
<keyword evidence="15" id="KW-0472">Membrane</keyword>
<name>A0A8S2A295_ARAAE</name>
<dbReference type="PANTHER" id="PTHR31235">
    <property type="entry name" value="PEROXIDASE 25-RELATED"/>
    <property type="match status" value="1"/>
</dbReference>
<evidence type="ECO:0000256" key="15">
    <source>
        <dbReference type="SAM" id="Phobius"/>
    </source>
</evidence>
<keyword evidence="6" id="KW-0575">Peroxidase</keyword>
<evidence type="ECO:0000259" key="17">
    <source>
        <dbReference type="PROSITE" id="PS50873"/>
    </source>
</evidence>
<feature type="site" description="Transition state stabilizer" evidence="14">
    <location>
        <position position="163"/>
    </location>
</feature>
<dbReference type="Proteomes" id="UP000682877">
    <property type="component" value="Chromosome 3"/>
</dbReference>
<feature type="transmembrane region" description="Helical" evidence="15">
    <location>
        <begin position="420"/>
        <end position="447"/>
    </location>
</feature>
<dbReference type="InterPro" id="IPR010255">
    <property type="entry name" value="Haem_peroxidase_sf"/>
</dbReference>
<keyword evidence="5" id="KW-0964">Secreted</keyword>
<keyword evidence="9 16" id="KW-0732">Signal</keyword>
<evidence type="ECO:0000256" key="8">
    <source>
        <dbReference type="ARBA" id="ARBA00022723"/>
    </source>
</evidence>
<evidence type="ECO:0000256" key="14">
    <source>
        <dbReference type="PIRSR" id="PIRSR600823-4"/>
    </source>
</evidence>
<reference evidence="18" key="1">
    <citation type="submission" date="2021-01" db="EMBL/GenBank/DDBJ databases">
        <authorList>
            <person name="Bezrukov I."/>
        </authorList>
    </citation>
    <scope>NUCLEOTIDE SEQUENCE</scope>
</reference>
<dbReference type="EC" id="1.11.1.7" evidence="4"/>
<feature type="binding site" description="axial binding residue" evidence="13">
    <location>
        <position position="286"/>
    </location>
    <ligand>
        <name>heme b</name>
        <dbReference type="ChEBI" id="CHEBI:60344"/>
    </ligand>
    <ligandPart>
        <name>Fe</name>
        <dbReference type="ChEBI" id="CHEBI:18248"/>
    </ligandPart>
</feature>
<dbReference type="SUPFAM" id="SSF48113">
    <property type="entry name" value="Heme-dependent peroxidases"/>
    <property type="match status" value="1"/>
</dbReference>
<dbReference type="GO" id="GO:0140825">
    <property type="term" value="F:lactoperoxidase activity"/>
    <property type="evidence" value="ECO:0007669"/>
    <property type="project" value="UniProtKB-EC"/>
</dbReference>
<dbReference type="InterPro" id="IPR019793">
    <property type="entry name" value="Peroxidases_heam-ligand_BS"/>
</dbReference>
<proteinExistence type="inferred from homology"/>
<comment type="cofactor">
    <cofactor evidence="13">
        <name>Ca(2+)</name>
        <dbReference type="ChEBI" id="CHEBI:29108"/>
    </cofactor>
    <text evidence="13">Binds 2 calcium ions per subunit.</text>
</comment>
<evidence type="ECO:0000256" key="7">
    <source>
        <dbReference type="ARBA" id="ARBA00022617"/>
    </source>
</evidence>
<gene>
    <name evidence="18" type="ORF">AARE701A_LOCUS8311</name>
</gene>
<evidence type="ECO:0000313" key="18">
    <source>
        <dbReference type="EMBL" id="CAE5975941.1"/>
    </source>
</evidence>
<comment type="subcellular location">
    <subcellularLocation>
        <location evidence="2">Vacuole</location>
    </subcellularLocation>
</comment>
<evidence type="ECO:0000256" key="3">
    <source>
        <dbReference type="ARBA" id="ARBA00006873"/>
    </source>
</evidence>
<organism evidence="18 19">
    <name type="scientific">Arabidopsis arenosa</name>
    <name type="common">Sand rock-cress</name>
    <name type="synonym">Cardaminopsis arenosa</name>
    <dbReference type="NCBI Taxonomy" id="38785"/>
    <lineage>
        <taxon>Eukaryota</taxon>
        <taxon>Viridiplantae</taxon>
        <taxon>Streptophyta</taxon>
        <taxon>Embryophyta</taxon>
        <taxon>Tracheophyta</taxon>
        <taxon>Spermatophyta</taxon>
        <taxon>Magnoliopsida</taxon>
        <taxon>eudicotyledons</taxon>
        <taxon>Gunneridae</taxon>
        <taxon>Pentapetalae</taxon>
        <taxon>rosids</taxon>
        <taxon>malvids</taxon>
        <taxon>Brassicales</taxon>
        <taxon>Brassicaceae</taxon>
        <taxon>Camelineae</taxon>
        <taxon>Arabidopsis</taxon>
    </lineage>
</organism>
<dbReference type="InterPro" id="IPR002016">
    <property type="entry name" value="Haem_peroxidase"/>
</dbReference>
<accession>A0A8S2A295</accession>
<evidence type="ECO:0000256" key="13">
    <source>
        <dbReference type="PIRSR" id="PIRSR600823-3"/>
    </source>
</evidence>
<evidence type="ECO:0000256" key="9">
    <source>
        <dbReference type="ARBA" id="ARBA00022729"/>
    </source>
</evidence>
<keyword evidence="13" id="KW-0106">Calcium</keyword>
<keyword evidence="15" id="KW-1133">Transmembrane helix</keyword>
<keyword evidence="10" id="KW-0560">Oxidoreductase</keyword>
<dbReference type="GO" id="GO:0046872">
    <property type="term" value="F:metal ion binding"/>
    <property type="evidence" value="ECO:0007669"/>
    <property type="project" value="UniProtKB-KW"/>
</dbReference>
<keyword evidence="8 13" id="KW-0479">Metal-binding</keyword>
<evidence type="ECO:0000256" key="16">
    <source>
        <dbReference type="SAM" id="SignalP"/>
    </source>
</evidence>
<evidence type="ECO:0000256" key="6">
    <source>
        <dbReference type="ARBA" id="ARBA00022559"/>
    </source>
</evidence>
<comment type="similarity">
    <text evidence="3">Belongs to the peroxidase family. Ascorbate peroxidase subfamily.</text>
</comment>
<dbReference type="PROSITE" id="PS00435">
    <property type="entry name" value="PEROXIDASE_1"/>
    <property type="match status" value="1"/>
</dbReference>
<dbReference type="GO" id="GO:0006979">
    <property type="term" value="P:response to oxidative stress"/>
    <property type="evidence" value="ECO:0007669"/>
    <property type="project" value="InterPro"/>
</dbReference>
<evidence type="ECO:0000256" key="11">
    <source>
        <dbReference type="ARBA" id="ARBA00023004"/>
    </source>
</evidence>
<feature type="binding site" evidence="13">
    <location>
        <position position="173"/>
    </location>
    <ligand>
        <name>Ca(2+)</name>
        <dbReference type="ChEBI" id="CHEBI:29108"/>
        <label>1</label>
    </ligand>
</feature>
<evidence type="ECO:0000256" key="2">
    <source>
        <dbReference type="ARBA" id="ARBA00004116"/>
    </source>
</evidence>
<keyword evidence="7" id="KW-0349">Heme</keyword>
<feature type="binding site" evidence="13">
    <location>
        <position position="168"/>
    </location>
    <ligand>
        <name>Ca(2+)</name>
        <dbReference type="ChEBI" id="CHEBI:29108"/>
        <label>1</label>
    </ligand>
</feature>
<dbReference type="Gene3D" id="1.10.520.10">
    <property type="match status" value="1"/>
</dbReference>
<feature type="signal peptide" evidence="16">
    <location>
        <begin position="1"/>
        <end position="16"/>
    </location>
</feature>
<comment type="catalytic activity">
    <reaction evidence="1">
        <text>2 a phenolic donor + H2O2 = 2 a phenolic radical donor + 2 H2O</text>
        <dbReference type="Rhea" id="RHEA:56136"/>
        <dbReference type="ChEBI" id="CHEBI:15377"/>
        <dbReference type="ChEBI" id="CHEBI:16240"/>
        <dbReference type="ChEBI" id="CHEBI:139520"/>
        <dbReference type="ChEBI" id="CHEBI:139521"/>
        <dbReference type="EC" id="1.11.1.7"/>
    </reaction>
</comment>
<dbReference type="GO" id="GO:0005773">
    <property type="term" value="C:vacuole"/>
    <property type="evidence" value="ECO:0007669"/>
    <property type="project" value="UniProtKB-SubCell"/>
</dbReference>
<feature type="domain" description="Plant heme peroxidase family profile" evidence="17">
    <location>
        <begin position="157"/>
        <end position="315"/>
    </location>
</feature>
<evidence type="ECO:0000256" key="1">
    <source>
        <dbReference type="ARBA" id="ARBA00000189"/>
    </source>
</evidence>
<keyword evidence="15" id="KW-0812">Transmembrane</keyword>
<evidence type="ECO:0000313" key="19">
    <source>
        <dbReference type="Proteomes" id="UP000682877"/>
    </source>
</evidence>
<keyword evidence="19" id="KW-1185">Reference proteome</keyword>
<dbReference type="Pfam" id="PF00141">
    <property type="entry name" value="peroxidase"/>
    <property type="match status" value="1"/>
</dbReference>
<keyword evidence="11 13" id="KW-0408">Iron</keyword>
<feature type="binding site" evidence="12">
    <location>
        <position position="256"/>
    </location>
    <ligand>
        <name>substrate</name>
    </ligand>
</feature>
<comment type="cofactor">
    <cofactor evidence="13">
        <name>heme b</name>
        <dbReference type="ChEBI" id="CHEBI:60344"/>
    </cofactor>
    <text evidence="13">Binds 1 heme b (iron(II)-protoporphyrin IX) group per subunit.</text>
</comment>
<protein>
    <recommendedName>
        <fullName evidence="4">peroxidase</fullName>
        <ecNumber evidence="4">1.11.1.7</ecNumber>
    </recommendedName>
</protein>
<dbReference type="PRINTS" id="PR00461">
    <property type="entry name" value="PLPEROXIDASE"/>
</dbReference>
<evidence type="ECO:0000256" key="5">
    <source>
        <dbReference type="ARBA" id="ARBA00022525"/>
    </source>
</evidence>